<comment type="subcellular location">
    <subcellularLocation>
        <location evidence="1">Periplasm</location>
    </subcellularLocation>
</comment>
<evidence type="ECO:0000313" key="5">
    <source>
        <dbReference type="EMBL" id="THV19858.1"/>
    </source>
</evidence>
<evidence type="ECO:0000256" key="2">
    <source>
        <dbReference type="ARBA" id="ARBA00008520"/>
    </source>
</evidence>
<dbReference type="PROSITE" id="PS51257">
    <property type="entry name" value="PROKAR_LIPOPROTEIN"/>
    <property type="match status" value="1"/>
</dbReference>
<dbReference type="GO" id="GO:0042597">
    <property type="term" value="C:periplasmic space"/>
    <property type="evidence" value="ECO:0007669"/>
    <property type="project" value="UniProtKB-SubCell"/>
</dbReference>
<dbReference type="CDD" id="cd14748">
    <property type="entry name" value="PBP2_UgpB"/>
    <property type="match status" value="1"/>
</dbReference>
<gene>
    <name evidence="5" type="ORF">FAA97_19975</name>
</gene>
<comment type="similarity">
    <text evidence="2">Belongs to the bacterial solute-binding protein 1 family.</text>
</comment>
<dbReference type="InterPro" id="IPR050490">
    <property type="entry name" value="Bact_solute-bd_prot1"/>
</dbReference>
<feature type="signal peptide" evidence="4">
    <location>
        <begin position="1"/>
        <end position="21"/>
    </location>
</feature>
<dbReference type="PANTHER" id="PTHR43649:SF12">
    <property type="entry name" value="DIACETYLCHITOBIOSE BINDING PROTEIN DASA"/>
    <property type="match status" value="1"/>
</dbReference>
<evidence type="ECO:0000256" key="3">
    <source>
        <dbReference type="ARBA" id="ARBA00022764"/>
    </source>
</evidence>
<keyword evidence="6" id="KW-1185">Reference proteome</keyword>
<comment type="caution">
    <text evidence="5">The sequence shown here is derived from an EMBL/GenBank/DDBJ whole genome shotgun (WGS) entry which is preliminary data.</text>
</comment>
<evidence type="ECO:0000256" key="4">
    <source>
        <dbReference type="SAM" id="SignalP"/>
    </source>
</evidence>
<sequence>MRRLIVSAVALTAGMTACAYAQEKTVVEFAYTYSYLFDVTFQKILPKFQAENPDIEIKVRSAYKDYEDGTNTILREAVSGNLPDVTIQGLNRQAILVEKGIAKSLEPFISEEVDFSRDGYHEAMLDLGTSNGSVYGLPFAISLPVGYYNMDLMAKAGVTDAAKLPKTWDEVVDLCVKMRTAGIKTPMFWTWNITGNWFLQSLMWTQNEPLLKAGKVNLDSPAGLNSLETMNKLFRGCEMPNYSFSDAQKAFAAGQIAMYYTSTSELGAVERSKGDWTLLTNEFPGMDASGPAGLPAGGNAAMLVSDSKDPKKIEAAWKWLKFITSGEGAADVARTTGYMPPNKAANEIILADFYKQNPNKETAVRQLPLLREWQPYPGANGLAITQVLYDGIESIVTGEATDMPTLQSELQEEVNDLMPTE</sequence>
<accession>A0A4S8NRV8</accession>
<feature type="chain" id="PRO_5020396755" evidence="4">
    <location>
        <begin position="22"/>
        <end position="421"/>
    </location>
</feature>
<dbReference type="Gene3D" id="3.40.190.10">
    <property type="entry name" value="Periplasmic binding protein-like II"/>
    <property type="match status" value="1"/>
</dbReference>
<keyword evidence="4" id="KW-0732">Signal</keyword>
<dbReference type="AlphaFoldDB" id="A0A4S8NRV8"/>
<evidence type="ECO:0000256" key="1">
    <source>
        <dbReference type="ARBA" id="ARBA00004418"/>
    </source>
</evidence>
<dbReference type="RefSeq" id="WP_136600342.1">
    <property type="nucleotide sequence ID" value="NZ_STGV01000009.1"/>
</dbReference>
<keyword evidence="3" id="KW-0574">Periplasm</keyword>
<protein>
    <submittedName>
        <fullName evidence="5">ABC transporter substrate-binding protein</fullName>
    </submittedName>
</protein>
<reference evidence="5 6" key="1">
    <citation type="submission" date="2019-04" db="EMBL/GenBank/DDBJ databases">
        <title>Genome sequence of strain shin9-1.</title>
        <authorList>
            <person name="Gao J."/>
            <person name="Sun J."/>
        </authorList>
    </citation>
    <scope>NUCLEOTIDE SEQUENCE [LARGE SCALE GENOMIC DNA]</scope>
    <source>
        <strain evidence="6">shin9-1</strain>
    </source>
</reference>
<dbReference type="SUPFAM" id="SSF53850">
    <property type="entry name" value="Periplasmic binding protein-like II"/>
    <property type="match status" value="1"/>
</dbReference>
<dbReference type="PANTHER" id="PTHR43649">
    <property type="entry name" value="ARABINOSE-BINDING PROTEIN-RELATED"/>
    <property type="match status" value="1"/>
</dbReference>
<name>A0A4S8NRV8_9HYPH</name>
<evidence type="ECO:0000313" key="6">
    <source>
        <dbReference type="Proteomes" id="UP000308828"/>
    </source>
</evidence>
<dbReference type="EMBL" id="STGV01000009">
    <property type="protein sequence ID" value="THV19858.1"/>
    <property type="molecule type" value="Genomic_DNA"/>
</dbReference>
<dbReference type="Proteomes" id="UP000308828">
    <property type="component" value="Unassembled WGS sequence"/>
</dbReference>
<dbReference type="InterPro" id="IPR006059">
    <property type="entry name" value="SBP"/>
</dbReference>
<dbReference type="OrthoDB" id="2509690at2"/>
<dbReference type="Pfam" id="PF01547">
    <property type="entry name" value="SBP_bac_1"/>
    <property type="match status" value="1"/>
</dbReference>
<organism evidence="5 6">
    <name type="scientific">Peteryoungia ipomoeae</name>
    <dbReference type="NCBI Taxonomy" id="1210932"/>
    <lineage>
        <taxon>Bacteria</taxon>
        <taxon>Pseudomonadati</taxon>
        <taxon>Pseudomonadota</taxon>
        <taxon>Alphaproteobacteria</taxon>
        <taxon>Hyphomicrobiales</taxon>
        <taxon>Rhizobiaceae</taxon>
        <taxon>Peteryoungia</taxon>
    </lineage>
</organism>
<proteinExistence type="inferred from homology"/>